<protein>
    <submittedName>
        <fullName evidence="2">Uncharacterized protein</fullName>
    </submittedName>
</protein>
<sequence length="125" mass="13235">MTPRVALTLSSGWKGRGRRRKTSSLGGRDISRFASTVATLSRPLRLLATCQIGHPLASMCPPPRELTRSSSLNHLDVYNHTSENLNKNGSSGGGGSDKLIGIYHVGGKATWAANEGANGNTDCTE</sequence>
<name>A0ABR1AY90_POLSC</name>
<gene>
    <name evidence="2" type="ORF">RUM44_005742</name>
</gene>
<dbReference type="Proteomes" id="UP001359485">
    <property type="component" value="Unassembled WGS sequence"/>
</dbReference>
<evidence type="ECO:0000313" key="3">
    <source>
        <dbReference type="Proteomes" id="UP001359485"/>
    </source>
</evidence>
<keyword evidence="3" id="KW-1185">Reference proteome</keyword>
<organism evidence="2 3">
    <name type="scientific">Polyplax serrata</name>
    <name type="common">Common mouse louse</name>
    <dbReference type="NCBI Taxonomy" id="468196"/>
    <lineage>
        <taxon>Eukaryota</taxon>
        <taxon>Metazoa</taxon>
        <taxon>Ecdysozoa</taxon>
        <taxon>Arthropoda</taxon>
        <taxon>Hexapoda</taxon>
        <taxon>Insecta</taxon>
        <taxon>Pterygota</taxon>
        <taxon>Neoptera</taxon>
        <taxon>Paraneoptera</taxon>
        <taxon>Psocodea</taxon>
        <taxon>Troctomorpha</taxon>
        <taxon>Phthiraptera</taxon>
        <taxon>Anoplura</taxon>
        <taxon>Polyplacidae</taxon>
        <taxon>Polyplax</taxon>
    </lineage>
</organism>
<accession>A0ABR1AY90</accession>
<feature type="region of interest" description="Disordered" evidence="1">
    <location>
        <begin position="8"/>
        <end position="27"/>
    </location>
</feature>
<evidence type="ECO:0000313" key="2">
    <source>
        <dbReference type="EMBL" id="KAK6630186.1"/>
    </source>
</evidence>
<comment type="caution">
    <text evidence="2">The sequence shown here is derived from an EMBL/GenBank/DDBJ whole genome shotgun (WGS) entry which is preliminary data.</text>
</comment>
<dbReference type="EMBL" id="JAWJWF010000009">
    <property type="protein sequence ID" value="KAK6630186.1"/>
    <property type="molecule type" value="Genomic_DNA"/>
</dbReference>
<proteinExistence type="predicted"/>
<reference evidence="2 3" key="1">
    <citation type="submission" date="2023-09" db="EMBL/GenBank/DDBJ databases">
        <title>Genomes of two closely related lineages of the louse Polyplax serrata with different host specificities.</title>
        <authorList>
            <person name="Martinu J."/>
            <person name="Tarabai H."/>
            <person name="Stefka J."/>
            <person name="Hypsa V."/>
        </authorList>
    </citation>
    <scope>NUCLEOTIDE SEQUENCE [LARGE SCALE GENOMIC DNA]</scope>
    <source>
        <strain evidence="2">98ZLc_SE</strain>
    </source>
</reference>
<evidence type="ECO:0000256" key="1">
    <source>
        <dbReference type="SAM" id="MobiDB-lite"/>
    </source>
</evidence>